<organism evidence="9 10">
    <name type="scientific">Vitrella brassicaformis (strain CCMP3155)</name>
    <dbReference type="NCBI Taxonomy" id="1169540"/>
    <lineage>
        <taxon>Eukaryota</taxon>
        <taxon>Sar</taxon>
        <taxon>Alveolata</taxon>
        <taxon>Colpodellida</taxon>
        <taxon>Vitrellaceae</taxon>
        <taxon>Vitrella</taxon>
    </lineage>
</organism>
<sequence length="753" mass="85778">MRVRHLQTFLQDQKLVMQNSLENLHGFRVGIDAVYWTRTLSGLKDPFADALGGLPPAMYGVIDRELDQFKKNNISPVFIFQGMQPRSHQLFSSQLHQQMDDAWQLLTEGDRFQAQQRFAQATSRINSDFTQFVFHYLRTKDCECIQAPYFATAQIAYFVDKNYFDAVFGPPALLLYGVSKVVIGIDWKNEHFDWVELSRLLQTWSVNKEQFVDACLLAGTEYCLTFPYLNLTQFHAGTAHFTFGTAIEFIKQAPLISYMQHFPNEEMKNDHVDGYCTCRALIQYPLVMQLDGEVGPPHPSTAMNQTVMLPSDFSKIVGSKLPSALYYLLTKGVISRKIPTVLATGEWYDFSHPTVDSNEYRDLLNDLKEYRGRALGLVAMRLHKSFQERAITFSRYSCNQNGGNQSESANEPEPPKCHEGFSWVFTAEDLQGEQERQKKERKDGGIIDLRFCLAWHHQQAETGATLFSNLRSKSGSTMPSNQDTLLALVQLMLLENVGYFTREDGGMTVFGSALVQSPREFQEHALFALELMKVGCLSGDPLEAPLDRPFPKGVKYVKSEAANANQRSALLLSRLMSLIPMKLKSHDMWNADVDFDLAAFHSIVKILKRTLRQMVEACVAHILLKDVTKEKFLPKDYMNPVKENPPLPTFMLPRNCMGVAVKFFLDYKAPDPSSTPSQQRDAFREALQKAFPACLAPYEDLQIAIRFWKEMMRIVDHLAETIDIEDFKSDMQQADAFLQEKLKLLDIKEPASA</sequence>
<dbReference type="PRINTS" id="PR00853">
    <property type="entry name" value="XPGRADSUPER"/>
</dbReference>
<dbReference type="Pfam" id="PF00752">
    <property type="entry name" value="XPG_N"/>
    <property type="match status" value="1"/>
</dbReference>
<feature type="domain" description="Post-transcriptional regulator MKT1 N-terminal" evidence="8">
    <location>
        <begin position="310"/>
        <end position="396"/>
    </location>
</feature>
<evidence type="ECO:0000256" key="2">
    <source>
        <dbReference type="ARBA" id="ARBA00022845"/>
    </source>
</evidence>
<evidence type="ECO:0000259" key="5">
    <source>
        <dbReference type="Pfam" id="PF00752"/>
    </source>
</evidence>
<dbReference type="CDD" id="cd09902">
    <property type="entry name" value="H3TH_MKT1"/>
    <property type="match status" value="1"/>
</dbReference>
<dbReference type="InterPro" id="IPR006086">
    <property type="entry name" value="XPG-I_dom"/>
</dbReference>
<evidence type="ECO:0000259" key="7">
    <source>
        <dbReference type="Pfam" id="PF12246"/>
    </source>
</evidence>
<dbReference type="InterPro" id="IPR006085">
    <property type="entry name" value="XPG_DNA_repair_N"/>
</dbReference>
<dbReference type="InterPro" id="IPR022039">
    <property type="entry name" value="MKT1_C"/>
</dbReference>
<dbReference type="InParanoid" id="A0A0G4EFT2"/>
<name>A0A0G4EFT2_VITBC</name>
<dbReference type="GO" id="GO:0006417">
    <property type="term" value="P:regulation of translation"/>
    <property type="evidence" value="ECO:0007669"/>
    <property type="project" value="UniProtKB-KW"/>
</dbReference>
<dbReference type="InterPro" id="IPR006084">
    <property type="entry name" value="XPG/Rad2"/>
</dbReference>
<evidence type="ECO:0000313" key="10">
    <source>
        <dbReference type="Proteomes" id="UP000041254"/>
    </source>
</evidence>
<protein>
    <recommendedName>
        <fullName evidence="11">XPG N-terminal domain-containing protein</fullName>
    </recommendedName>
</protein>
<evidence type="ECO:0000256" key="4">
    <source>
        <dbReference type="ARBA" id="ARBA00024023"/>
    </source>
</evidence>
<dbReference type="VEuPathDB" id="CryptoDB:Vbra_11831"/>
<keyword evidence="10" id="KW-1185">Reference proteome</keyword>
<accession>A0A0G4EFT2</accession>
<dbReference type="PANTHER" id="PTHR11081">
    <property type="entry name" value="FLAP ENDONUCLEASE FAMILY MEMBER"/>
    <property type="match status" value="1"/>
</dbReference>
<dbReference type="InterPro" id="IPR037314">
    <property type="entry name" value="MKT1_H3TH"/>
</dbReference>
<dbReference type="Gene3D" id="3.40.50.1010">
    <property type="entry name" value="5'-nuclease"/>
    <property type="match status" value="1"/>
</dbReference>
<dbReference type="InterPro" id="IPR022040">
    <property type="entry name" value="MKT1_N"/>
</dbReference>
<dbReference type="PANTHER" id="PTHR11081:SF32">
    <property type="entry name" value="POST-TRANSCRIPTIONAL REGULATOR MKT1"/>
    <property type="match status" value="1"/>
</dbReference>
<reference evidence="9 10" key="1">
    <citation type="submission" date="2014-11" db="EMBL/GenBank/DDBJ databases">
        <authorList>
            <person name="Zhu J."/>
            <person name="Qi W."/>
            <person name="Song R."/>
        </authorList>
    </citation>
    <scope>NUCLEOTIDE SEQUENCE [LARGE SCALE GENOMIC DNA]</scope>
</reference>
<evidence type="ECO:0008006" key="11">
    <source>
        <dbReference type="Google" id="ProtNLM"/>
    </source>
</evidence>
<evidence type="ECO:0000259" key="6">
    <source>
        <dbReference type="Pfam" id="PF00867"/>
    </source>
</evidence>
<dbReference type="CDD" id="cd09858">
    <property type="entry name" value="PIN_MKT1"/>
    <property type="match status" value="1"/>
</dbReference>
<feature type="domain" description="XPG-I" evidence="6">
    <location>
        <begin position="143"/>
        <end position="220"/>
    </location>
</feature>
<dbReference type="Pfam" id="PF00867">
    <property type="entry name" value="XPG_I"/>
    <property type="match status" value="1"/>
</dbReference>
<proteinExistence type="inferred from homology"/>
<dbReference type="Pfam" id="PF12247">
    <property type="entry name" value="MKT1_N"/>
    <property type="match status" value="1"/>
</dbReference>
<dbReference type="Pfam" id="PF12246">
    <property type="entry name" value="MKT1_C"/>
    <property type="match status" value="1"/>
</dbReference>
<dbReference type="AlphaFoldDB" id="A0A0G4EFT2"/>
<dbReference type="EMBL" id="CDMY01000227">
    <property type="protein sequence ID" value="CEL95401.1"/>
    <property type="molecule type" value="Genomic_DNA"/>
</dbReference>
<dbReference type="SUPFAM" id="SSF88723">
    <property type="entry name" value="PIN domain-like"/>
    <property type="match status" value="1"/>
</dbReference>
<keyword evidence="1" id="KW-0597">Phosphoprotein</keyword>
<evidence type="ECO:0000256" key="3">
    <source>
        <dbReference type="ARBA" id="ARBA00023128"/>
    </source>
</evidence>
<evidence type="ECO:0000259" key="8">
    <source>
        <dbReference type="Pfam" id="PF12247"/>
    </source>
</evidence>
<evidence type="ECO:0000256" key="1">
    <source>
        <dbReference type="ARBA" id="ARBA00022553"/>
    </source>
</evidence>
<feature type="domain" description="Post-transcriptional regulator MKT1 C-terminal" evidence="7">
    <location>
        <begin position="493"/>
        <end position="739"/>
    </location>
</feature>
<dbReference type="Proteomes" id="UP000041254">
    <property type="component" value="Unassembled WGS sequence"/>
</dbReference>
<dbReference type="InterPro" id="IPR029060">
    <property type="entry name" value="PIN-like_dom_sf"/>
</dbReference>
<dbReference type="PhylomeDB" id="A0A0G4EFT2"/>
<dbReference type="STRING" id="1169540.A0A0G4EFT2"/>
<dbReference type="OrthoDB" id="17262at2759"/>
<dbReference type="GO" id="GO:0017108">
    <property type="term" value="F:5'-flap endonuclease activity"/>
    <property type="evidence" value="ECO:0007669"/>
    <property type="project" value="TreeGrafter"/>
</dbReference>
<keyword evidence="2" id="KW-0810">Translation regulation</keyword>
<feature type="domain" description="XPG N-terminal" evidence="5">
    <location>
        <begin position="1"/>
        <end position="88"/>
    </location>
</feature>
<gene>
    <name evidence="9" type="ORF">Vbra_11831</name>
</gene>
<keyword evidence="3" id="KW-0496">Mitochondrion</keyword>
<dbReference type="OMA" id="RFYQTKV"/>
<evidence type="ECO:0000313" key="9">
    <source>
        <dbReference type="EMBL" id="CEL95401.1"/>
    </source>
</evidence>
<comment type="similarity">
    <text evidence="4">Belongs to the XPG/RAD2 endonuclease family.</text>
</comment>